<comment type="caution">
    <text evidence="2">The sequence shown here is derived from an EMBL/GenBank/DDBJ whole genome shotgun (WGS) entry which is preliminary data.</text>
</comment>
<dbReference type="EMBL" id="DXIJ01000044">
    <property type="protein sequence ID" value="HIV85615.1"/>
    <property type="molecule type" value="Genomic_DNA"/>
</dbReference>
<dbReference type="InterPro" id="IPR008930">
    <property type="entry name" value="Terpenoid_cyclase/PrenylTrfase"/>
</dbReference>
<name>A0A9D1PRM6_9FIRM</name>
<protein>
    <submittedName>
        <fullName evidence="2">Terpene cyclase/mutase family protein</fullName>
    </submittedName>
</protein>
<sequence>MKISKIITAFVLCISFTLCTAYAAPAADETADCLFSIAPSPAVASIGGEWTVIGLKRSSLNIPDSYFNEYESRAAEALISSGGDLGRKYTEYSRMAIALAVIGKDPFNVGGYNLFDYINDFDKVVSQGINGAISALLAKDICNDSDYAAAEKYMNFILENQHQNGSFGMSENSSDTDVTAMAVTALCPHQGDFRIDRAINRAFLYLSEVQLSDGSFSPSPDDNTGSCESTAQVIIAMRAFGLSENDSYFVKDGNTVYDGLNVFRCDGGGYKHITAETGTNQMATEQALLALTQPQQPVKTLIYDRIWFEAGAEYFKESV</sequence>
<dbReference type="Gene3D" id="1.50.10.20">
    <property type="match status" value="1"/>
</dbReference>
<dbReference type="Proteomes" id="UP000824162">
    <property type="component" value="Unassembled WGS sequence"/>
</dbReference>
<feature type="chain" id="PRO_5039724525" evidence="1">
    <location>
        <begin position="24"/>
        <end position="319"/>
    </location>
</feature>
<gene>
    <name evidence="2" type="ORF">H9900_02260</name>
</gene>
<evidence type="ECO:0000256" key="1">
    <source>
        <dbReference type="SAM" id="SignalP"/>
    </source>
</evidence>
<organism evidence="2 3">
    <name type="scientific">Candidatus Monoglobus merdigallinarum</name>
    <dbReference type="NCBI Taxonomy" id="2838698"/>
    <lineage>
        <taxon>Bacteria</taxon>
        <taxon>Bacillati</taxon>
        <taxon>Bacillota</taxon>
        <taxon>Clostridia</taxon>
        <taxon>Monoglobales</taxon>
        <taxon>Monoglobaceae</taxon>
        <taxon>Monoglobus</taxon>
    </lineage>
</organism>
<dbReference type="CDD" id="cd00688">
    <property type="entry name" value="ISOPREN_C2_like"/>
    <property type="match status" value="1"/>
</dbReference>
<evidence type="ECO:0000313" key="2">
    <source>
        <dbReference type="EMBL" id="HIV85615.1"/>
    </source>
</evidence>
<evidence type="ECO:0000313" key="3">
    <source>
        <dbReference type="Proteomes" id="UP000824162"/>
    </source>
</evidence>
<keyword evidence="1" id="KW-0732">Signal</keyword>
<feature type="signal peptide" evidence="1">
    <location>
        <begin position="1"/>
        <end position="23"/>
    </location>
</feature>
<accession>A0A9D1PRM6</accession>
<proteinExistence type="predicted"/>
<dbReference type="AlphaFoldDB" id="A0A9D1PRM6"/>
<dbReference type="SUPFAM" id="SSF48239">
    <property type="entry name" value="Terpenoid cyclases/Protein prenyltransferases"/>
    <property type="match status" value="1"/>
</dbReference>
<reference evidence="2" key="1">
    <citation type="journal article" date="2021" name="PeerJ">
        <title>Extensive microbial diversity within the chicken gut microbiome revealed by metagenomics and culture.</title>
        <authorList>
            <person name="Gilroy R."/>
            <person name="Ravi A."/>
            <person name="Getino M."/>
            <person name="Pursley I."/>
            <person name="Horton D.L."/>
            <person name="Alikhan N.F."/>
            <person name="Baker D."/>
            <person name="Gharbi K."/>
            <person name="Hall N."/>
            <person name="Watson M."/>
            <person name="Adriaenssens E.M."/>
            <person name="Foster-Nyarko E."/>
            <person name="Jarju S."/>
            <person name="Secka A."/>
            <person name="Antonio M."/>
            <person name="Oren A."/>
            <person name="Chaudhuri R.R."/>
            <person name="La Ragione R."/>
            <person name="Hildebrand F."/>
            <person name="Pallen M.J."/>
        </authorList>
    </citation>
    <scope>NUCLEOTIDE SEQUENCE</scope>
    <source>
        <strain evidence="2">5790</strain>
    </source>
</reference>
<reference evidence="2" key="2">
    <citation type="submission" date="2021-04" db="EMBL/GenBank/DDBJ databases">
        <authorList>
            <person name="Gilroy R."/>
        </authorList>
    </citation>
    <scope>NUCLEOTIDE SEQUENCE</scope>
    <source>
        <strain evidence="2">5790</strain>
    </source>
</reference>